<keyword evidence="7" id="KW-0067">ATP-binding</keyword>
<keyword evidence="5" id="KW-0547">Nucleotide-binding</keyword>
<evidence type="ECO:0000259" key="8">
    <source>
        <dbReference type="SMART" id="SM00911"/>
    </source>
</evidence>
<keyword evidence="4" id="KW-0808">Transferase</keyword>
<evidence type="ECO:0000256" key="5">
    <source>
        <dbReference type="ARBA" id="ARBA00022741"/>
    </source>
</evidence>
<dbReference type="InterPro" id="IPR011102">
    <property type="entry name" value="Sig_transdc_His_kinase_HWE"/>
</dbReference>
<dbReference type="Pfam" id="PF08448">
    <property type="entry name" value="PAS_4"/>
    <property type="match status" value="1"/>
</dbReference>
<evidence type="ECO:0000256" key="3">
    <source>
        <dbReference type="ARBA" id="ARBA00022553"/>
    </source>
</evidence>
<keyword evidence="6" id="KW-0418">Kinase</keyword>
<dbReference type="InterPro" id="IPR013656">
    <property type="entry name" value="PAS_4"/>
</dbReference>
<evidence type="ECO:0000256" key="6">
    <source>
        <dbReference type="ARBA" id="ARBA00022777"/>
    </source>
</evidence>
<dbReference type="InterPro" id="IPR036890">
    <property type="entry name" value="HATPase_C_sf"/>
</dbReference>
<evidence type="ECO:0000313" key="10">
    <source>
        <dbReference type="Proteomes" id="UP000509367"/>
    </source>
</evidence>
<dbReference type="EMBL" id="CP054836">
    <property type="protein sequence ID" value="QKV19026.1"/>
    <property type="molecule type" value="Genomic_DNA"/>
</dbReference>
<dbReference type="Proteomes" id="UP000509367">
    <property type="component" value="Chromosome"/>
</dbReference>
<dbReference type="GO" id="GO:0004673">
    <property type="term" value="F:protein histidine kinase activity"/>
    <property type="evidence" value="ECO:0007669"/>
    <property type="project" value="UniProtKB-EC"/>
</dbReference>
<dbReference type="Pfam" id="PF07536">
    <property type="entry name" value="HWE_HK"/>
    <property type="match status" value="1"/>
</dbReference>
<dbReference type="KEGG" id="orm:HTY61_11480"/>
<sequence length="321" mass="35358">MPNRTIILESLVGTPVTIFFQDMAGVFQWFVNPQSIWAQSDHVGACERDIVDDADLVRLVRTRRQAAETGEPRTVEIVAREVAANGRVRKWNLRLTYNRTVDQQSGIEGFICSCIDITEQVQREQTLKNLLREIAHRSKNMLAMVSSLSAQTARVATSKDEFVRRFTGRLQSLSKSQDIITDRDWRGSTLTDLIGRQVQDVVPVVDGQITFAGDDLELGPNGTMHVGLALHELVTNAVLHGALTMPDGKIVISCKQGPSEEGAVLTWTETPRAVHAASRPQSFGQIMLERIVPSAVNGAGRLDLSDEAVTYTLTIGALEIV</sequence>
<evidence type="ECO:0000313" key="9">
    <source>
        <dbReference type="EMBL" id="QKV19026.1"/>
    </source>
</evidence>
<dbReference type="PANTHER" id="PTHR41523:SF7">
    <property type="entry name" value="HISTIDINE KINASE"/>
    <property type="match status" value="1"/>
</dbReference>
<comment type="catalytic activity">
    <reaction evidence="1">
        <text>ATP + protein L-histidine = ADP + protein N-phospho-L-histidine.</text>
        <dbReference type="EC" id="2.7.13.3"/>
    </reaction>
</comment>
<dbReference type="SUPFAM" id="SSF55785">
    <property type="entry name" value="PYP-like sensor domain (PAS domain)"/>
    <property type="match status" value="1"/>
</dbReference>
<dbReference type="RefSeq" id="WP_175276918.1">
    <property type="nucleotide sequence ID" value="NZ_CP054836.1"/>
</dbReference>
<evidence type="ECO:0000256" key="4">
    <source>
        <dbReference type="ARBA" id="ARBA00022679"/>
    </source>
</evidence>
<keyword evidence="10" id="KW-1185">Reference proteome</keyword>
<feature type="domain" description="Signal transduction histidine kinase HWE region" evidence="8">
    <location>
        <begin position="133"/>
        <end position="215"/>
    </location>
</feature>
<dbReference type="GO" id="GO:0005524">
    <property type="term" value="F:ATP binding"/>
    <property type="evidence" value="ECO:0007669"/>
    <property type="project" value="UniProtKB-KW"/>
</dbReference>
<dbReference type="EC" id="2.7.13.3" evidence="2"/>
<keyword evidence="3" id="KW-0597">Phosphoprotein</keyword>
<name>A0A6N1VDP9_9HYPH</name>
<organism evidence="9 10">
    <name type="scientific">Oricola thermophila</name>
    <dbReference type="NCBI Taxonomy" id="2742145"/>
    <lineage>
        <taxon>Bacteria</taxon>
        <taxon>Pseudomonadati</taxon>
        <taxon>Pseudomonadota</taxon>
        <taxon>Alphaproteobacteria</taxon>
        <taxon>Hyphomicrobiales</taxon>
        <taxon>Ahrensiaceae</taxon>
        <taxon>Oricola</taxon>
    </lineage>
</organism>
<gene>
    <name evidence="9" type="ORF">HTY61_11480</name>
</gene>
<evidence type="ECO:0000256" key="2">
    <source>
        <dbReference type="ARBA" id="ARBA00012438"/>
    </source>
</evidence>
<dbReference type="PANTHER" id="PTHR41523">
    <property type="entry name" value="TWO-COMPONENT SYSTEM SENSOR PROTEIN"/>
    <property type="match status" value="1"/>
</dbReference>
<protein>
    <recommendedName>
        <fullName evidence="2">histidine kinase</fullName>
        <ecNumber evidence="2">2.7.13.3</ecNumber>
    </recommendedName>
</protein>
<dbReference type="SMART" id="SM00911">
    <property type="entry name" value="HWE_HK"/>
    <property type="match status" value="1"/>
</dbReference>
<dbReference type="Gene3D" id="3.30.450.20">
    <property type="entry name" value="PAS domain"/>
    <property type="match status" value="1"/>
</dbReference>
<dbReference type="Gene3D" id="3.30.565.10">
    <property type="entry name" value="Histidine kinase-like ATPase, C-terminal domain"/>
    <property type="match status" value="1"/>
</dbReference>
<accession>A0A6N1VDP9</accession>
<proteinExistence type="predicted"/>
<dbReference type="InterPro" id="IPR035965">
    <property type="entry name" value="PAS-like_dom_sf"/>
</dbReference>
<evidence type="ECO:0000256" key="7">
    <source>
        <dbReference type="ARBA" id="ARBA00022840"/>
    </source>
</evidence>
<reference evidence="9 10" key="1">
    <citation type="submission" date="2020-06" db="EMBL/GenBank/DDBJ databases">
        <title>Oricola thermophila sp. nov. isolated from a tidal sediments.</title>
        <authorList>
            <person name="Kwon K.K."/>
            <person name="Yang S.-H."/>
            <person name="Park M.-J."/>
        </authorList>
    </citation>
    <scope>NUCLEOTIDE SEQUENCE [LARGE SCALE GENOMIC DNA]</scope>
    <source>
        <strain evidence="9 10">MEBiC13590</strain>
    </source>
</reference>
<dbReference type="AlphaFoldDB" id="A0A6N1VDP9"/>
<evidence type="ECO:0000256" key="1">
    <source>
        <dbReference type="ARBA" id="ARBA00000085"/>
    </source>
</evidence>